<feature type="compositionally biased region" description="Basic and acidic residues" evidence="5">
    <location>
        <begin position="210"/>
        <end position="232"/>
    </location>
</feature>
<dbReference type="PROSITE" id="PS01360">
    <property type="entry name" value="ZF_MYND_1"/>
    <property type="match status" value="1"/>
</dbReference>
<name>R7UD14_CAPTE</name>
<evidence type="ECO:0000256" key="5">
    <source>
        <dbReference type="SAM" id="MobiDB-lite"/>
    </source>
</evidence>
<evidence type="ECO:0000313" key="7">
    <source>
        <dbReference type="EMBL" id="ELU01157.1"/>
    </source>
</evidence>
<proteinExistence type="predicted"/>
<evidence type="ECO:0000259" key="6">
    <source>
        <dbReference type="PROSITE" id="PS50865"/>
    </source>
</evidence>
<evidence type="ECO:0000256" key="1">
    <source>
        <dbReference type="ARBA" id="ARBA00022723"/>
    </source>
</evidence>
<dbReference type="Gene3D" id="6.10.140.2220">
    <property type="match status" value="1"/>
</dbReference>
<feature type="region of interest" description="Disordered" evidence="5">
    <location>
        <begin position="192"/>
        <end position="232"/>
    </location>
</feature>
<sequence length="356" mass="40408">VELGFCEKTDEWRLQSHFFPSKVGGKPAWLRLNPLPKAEDLKCPICGHPCQFLLQVYSPLNDPSCFHRTLFLFVCQEPSCCERNSARNFRVFRSQLPKDNEFYSSEPPKEDSPSWRDGPCAEKVTSVCAVCGCDGPFGCGKCKNAKYCSKDHQALHWKAGHKTKCGSGGRCVKLTTTTKVLFPQFELVTETEDLSDDDYDDDDDDDGEEKSEAEKMKEFEEVKASTKDSPNYDEKTLQKMAASQQSEDQPFEAFKKRIQIDPQQVLRYKRGDTPLWVAKEAVPLEGDIPPCKCGSARQFEFQARKTVLPQMLNHLKVDRLDSSLDWGTLVVYTCSESCDIEGYAEEYVFKQDFSAT</sequence>
<dbReference type="PANTHER" id="PTHR12298">
    <property type="entry name" value="PCDC2 PROGRAMMED CELL DEATH PROTEIN 2 -RELATED"/>
    <property type="match status" value="1"/>
</dbReference>
<dbReference type="GO" id="GO:0005634">
    <property type="term" value="C:nucleus"/>
    <property type="evidence" value="ECO:0007669"/>
    <property type="project" value="TreeGrafter"/>
</dbReference>
<evidence type="ECO:0000256" key="3">
    <source>
        <dbReference type="ARBA" id="ARBA00022833"/>
    </source>
</evidence>
<dbReference type="OrthoDB" id="443682at2759"/>
<dbReference type="Pfam" id="PF04194">
    <property type="entry name" value="PDCD2_C"/>
    <property type="match status" value="1"/>
</dbReference>
<keyword evidence="9" id="KW-1185">Reference proteome</keyword>
<dbReference type="PANTHER" id="PTHR12298:SF4">
    <property type="entry name" value="PROGRAMMED CELL DEATH PROTEIN 2"/>
    <property type="match status" value="1"/>
</dbReference>
<evidence type="ECO:0000313" key="8">
    <source>
        <dbReference type="EnsemblMetazoa" id="CapteP54196"/>
    </source>
</evidence>
<keyword evidence="3" id="KW-0862">Zinc</keyword>
<reference evidence="9" key="1">
    <citation type="submission" date="2012-12" db="EMBL/GenBank/DDBJ databases">
        <authorList>
            <person name="Hellsten U."/>
            <person name="Grimwood J."/>
            <person name="Chapman J.A."/>
            <person name="Shapiro H."/>
            <person name="Aerts A."/>
            <person name="Otillar R.P."/>
            <person name="Terry A.Y."/>
            <person name="Boore J.L."/>
            <person name="Simakov O."/>
            <person name="Marletaz F."/>
            <person name="Cho S.-J."/>
            <person name="Edsinger-Gonzales E."/>
            <person name="Havlak P."/>
            <person name="Kuo D.-H."/>
            <person name="Larsson T."/>
            <person name="Lv J."/>
            <person name="Arendt D."/>
            <person name="Savage R."/>
            <person name="Osoegawa K."/>
            <person name="de Jong P."/>
            <person name="Lindberg D.R."/>
            <person name="Seaver E.C."/>
            <person name="Weisblat D.A."/>
            <person name="Putnam N.H."/>
            <person name="Grigoriev I.V."/>
            <person name="Rokhsar D.S."/>
        </authorList>
    </citation>
    <scope>NUCLEOTIDE SEQUENCE</scope>
    <source>
        <strain evidence="9">I ESC-2004</strain>
    </source>
</reference>
<dbReference type="STRING" id="283909.R7UD14"/>
<dbReference type="EnsemblMetazoa" id="CapteT54196">
    <property type="protein sequence ID" value="CapteP54196"/>
    <property type="gene ID" value="CapteG54196"/>
</dbReference>
<dbReference type="EMBL" id="KB305378">
    <property type="protein sequence ID" value="ELU01157.1"/>
    <property type="molecule type" value="Genomic_DNA"/>
</dbReference>
<feature type="compositionally biased region" description="Acidic residues" evidence="5">
    <location>
        <begin position="192"/>
        <end position="209"/>
    </location>
</feature>
<dbReference type="AlphaFoldDB" id="R7UD14"/>
<dbReference type="PROSITE" id="PS50865">
    <property type="entry name" value="ZF_MYND_2"/>
    <property type="match status" value="1"/>
</dbReference>
<keyword evidence="1" id="KW-0479">Metal-binding</keyword>
<dbReference type="OMA" id="HQVIRYS"/>
<dbReference type="Pfam" id="PF01753">
    <property type="entry name" value="zf-MYND"/>
    <property type="match status" value="1"/>
</dbReference>
<evidence type="ECO:0000313" key="9">
    <source>
        <dbReference type="Proteomes" id="UP000014760"/>
    </source>
</evidence>
<dbReference type="HOGENOM" id="CLU_034893_2_0_1"/>
<dbReference type="GO" id="GO:0008270">
    <property type="term" value="F:zinc ion binding"/>
    <property type="evidence" value="ECO:0007669"/>
    <property type="project" value="UniProtKB-KW"/>
</dbReference>
<dbReference type="FunCoup" id="R7UD14">
    <property type="interactions" value="2113"/>
</dbReference>
<reference evidence="8" key="3">
    <citation type="submission" date="2015-06" db="UniProtKB">
        <authorList>
            <consortium name="EnsemblMetazoa"/>
        </authorList>
    </citation>
    <scope>IDENTIFICATION</scope>
</reference>
<accession>R7UD14</accession>
<feature type="non-terminal residue" evidence="7">
    <location>
        <position position="1"/>
    </location>
</feature>
<protein>
    <recommendedName>
        <fullName evidence="6">MYND-type domain-containing protein</fullName>
    </recommendedName>
</protein>
<feature type="domain" description="MYND-type" evidence="6">
    <location>
        <begin position="128"/>
        <end position="165"/>
    </location>
</feature>
<dbReference type="SUPFAM" id="SSF144232">
    <property type="entry name" value="HIT/MYND zinc finger-like"/>
    <property type="match status" value="1"/>
</dbReference>
<dbReference type="InterPro" id="IPR002893">
    <property type="entry name" value="Znf_MYND"/>
</dbReference>
<feature type="non-terminal residue" evidence="7">
    <location>
        <position position="356"/>
    </location>
</feature>
<dbReference type="Proteomes" id="UP000014760">
    <property type="component" value="Unassembled WGS sequence"/>
</dbReference>
<organism evidence="7">
    <name type="scientific">Capitella teleta</name>
    <name type="common">Polychaete worm</name>
    <dbReference type="NCBI Taxonomy" id="283909"/>
    <lineage>
        <taxon>Eukaryota</taxon>
        <taxon>Metazoa</taxon>
        <taxon>Spiralia</taxon>
        <taxon>Lophotrochozoa</taxon>
        <taxon>Annelida</taxon>
        <taxon>Polychaeta</taxon>
        <taxon>Sedentaria</taxon>
        <taxon>Scolecida</taxon>
        <taxon>Capitellidae</taxon>
        <taxon>Capitella</taxon>
    </lineage>
</organism>
<reference evidence="7 9" key="2">
    <citation type="journal article" date="2013" name="Nature">
        <title>Insights into bilaterian evolution from three spiralian genomes.</title>
        <authorList>
            <person name="Simakov O."/>
            <person name="Marletaz F."/>
            <person name="Cho S.J."/>
            <person name="Edsinger-Gonzales E."/>
            <person name="Havlak P."/>
            <person name="Hellsten U."/>
            <person name="Kuo D.H."/>
            <person name="Larsson T."/>
            <person name="Lv J."/>
            <person name="Arendt D."/>
            <person name="Savage R."/>
            <person name="Osoegawa K."/>
            <person name="de Jong P."/>
            <person name="Grimwood J."/>
            <person name="Chapman J.A."/>
            <person name="Shapiro H."/>
            <person name="Aerts A."/>
            <person name="Otillar R.P."/>
            <person name="Terry A.Y."/>
            <person name="Boore J.L."/>
            <person name="Grigoriev I.V."/>
            <person name="Lindberg D.R."/>
            <person name="Seaver E.C."/>
            <person name="Weisblat D.A."/>
            <person name="Putnam N.H."/>
            <person name="Rokhsar D.S."/>
        </authorList>
    </citation>
    <scope>NUCLEOTIDE SEQUENCE</scope>
    <source>
        <strain evidence="7 9">I ESC-2004</strain>
    </source>
</reference>
<dbReference type="EMBL" id="AMQN01001779">
    <property type="status" value="NOT_ANNOTATED_CDS"/>
    <property type="molecule type" value="Genomic_DNA"/>
</dbReference>
<evidence type="ECO:0000256" key="2">
    <source>
        <dbReference type="ARBA" id="ARBA00022771"/>
    </source>
</evidence>
<dbReference type="GO" id="GO:0005737">
    <property type="term" value="C:cytoplasm"/>
    <property type="evidence" value="ECO:0007669"/>
    <property type="project" value="InterPro"/>
</dbReference>
<evidence type="ECO:0000256" key="4">
    <source>
        <dbReference type="PROSITE-ProRule" id="PRU00134"/>
    </source>
</evidence>
<dbReference type="InterPro" id="IPR007320">
    <property type="entry name" value="PDCD2_C"/>
</dbReference>
<gene>
    <name evidence="7" type="ORF">CAPTEDRAFT_54196</name>
</gene>
<keyword evidence="2 4" id="KW-0863">Zinc-finger</keyword>